<name>A0A1I6ZRY8_9ACTN</name>
<dbReference type="Pfam" id="PF00582">
    <property type="entry name" value="Usp"/>
    <property type="match status" value="2"/>
</dbReference>
<proteinExistence type="predicted"/>
<dbReference type="Gene3D" id="3.40.50.620">
    <property type="entry name" value="HUPs"/>
    <property type="match status" value="2"/>
</dbReference>
<evidence type="ECO:0000313" key="3">
    <source>
        <dbReference type="EMBL" id="SFT65440.1"/>
    </source>
</evidence>
<organism evidence="3 4">
    <name type="scientific">Actinopolyspora righensis</name>
    <dbReference type="NCBI Taxonomy" id="995060"/>
    <lineage>
        <taxon>Bacteria</taxon>
        <taxon>Bacillati</taxon>
        <taxon>Actinomycetota</taxon>
        <taxon>Actinomycetes</taxon>
        <taxon>Actinopolysporales</taxon>
        <taxon>Actinopolysporaceae</taxon>
        <taxon>Actinopolyspora</taxon>
        <taxon>Actinopolyspora alba group</taxon>
    </lineage>
</organism>
<accession>A0A1I6ZRY8</accession>
<dbReference type="PANTHER" id="PTHR46553">
    <property type="entry name" value="ADENINE NUCLEOTIDE ALPHA HYDROLASES-LIKE SUPERFAMILY PROTEIN"/>
    <property type="match status" value="1"/>
</dbReference>
<sequence>MLSPDQQHIVVGVDGSTTALQAALWASEECVRTDSALCLVIVERDEALQYYAARTVEEVAARCRTLRPELCVVNRVSSGHPVECLIRESRDARELVLGGLGENPLGSVSAAVAGRARCPVVLTNGTSGSWNGPVVVGVDEAADSAPLLQYAFEAASARDEPRLEIVRSWHESDNGHSSRTPLSPRYGENPLRALERSLAERSDGWAEKYPEVRVSRSVRIGQPVPVLTRASENAALLIVGRGDDGNLARNGPGSTIIGVSRHANRPVAVMPLRSPSGTYTD</sequence>
<dbReference type="STRING" id="995060.SAMN04487904_105112"/>
<dbReference type="EMBL" id="FPAT01000005">
    <property type="protein sequence ID" value="SFT65440.1"/>
    <property type="molecule type" value="Genomic_DNA"/>
</dbReference>
<feature type="region of interest" description="Disordered" evidence="1">
    <location>
        <begin position="169"/>
        <end position="188"/>
    </location>
</feature>
<dbReference type="InterPro" id="IPR006016">
    <property type="entry name" value="UspA"/>
</dbReference>
<protein>
    <submittedName>
        <fullName evidence="3">Universal stress protein family protein</fullName>
    </submittedName>
</protein>
<dbReference type="RefSeq" id="WP_092977431.1">
    <property type="nucleotide sequence ID" value="NZ_FPAT01000005.1"/>
</dbReference>
<feature type="domain" description="UspA" evidence="2">
    <location>
        <begin position="7"/>
        <end position="122"/>
    </location>
</feature>
<evidence type="ECO:0000256" key="1">
    <source>
        <dbReference type="SAM" id="MobiDB-lite"/>
    </source>
</evidence>
<dbReference type="SUPFAM" id="SSF52402">
    <property type="entry name" value="Adenine nucleotide alpha hydrolases-like"/>
    <property type="match status" value="2"/>
</dbReference>
<dbReference type="PANTHER" id="PTHR46553:SF3">
    <property type="entry name" value="ADENINE NUCLEOTIDE ALPHA HYDROLASES-LIKE SUPERFAMILY PROTEIN"/>
    <property type="match status" value="1"/>
</dbReference>
<feature type="domain" description="UspA" evidence="2">
    <location>
        <begin position="133"/>
        <end position="270"/>
    </location>
</feature>
<evidence type="ECO:0000259" key="2">
    <source>
        <dbReference type="Pfam" id="PF00582"/>
    </source>
</evidence>
<dbReference type="InterPro" id="IPR014729">
    <property type="entry name" value="Rossmann-like_a/b/a_fold"/>
</dbReference>
<gene>
    <name evidence="3" type="ORF">SAMN04487904_105112</name>
</gene>
<evidence type="ECO:0000313" key="4">
    <source>
        <dbReference type="Proteomes" id="UP000199165"/>
    </source>
</evidence>
<keyword evidence="4" id="KW-1185">Reference proteome</keyword>
<dbReference type="Proteomes" id="UP000199165">
    <property type="component" value="Unassembled WGS sequence"/>
</dbReference>
<reference evidence="4" key="1">
    <citation type="submission" date="2016-10" db="EMBL/GenBank/DDBJ databases">
        <authorList>
            <person name="Varghese N."/>
            <person name="Submissions S."/>
        </authorList>
    </citation>
    <scope>NUCLEOTIDE SEQUENCE [LARGE SCALE GENOMIC DNA]</scope>
    <source>
        <strain evidence="4">DSM 45501</strain>
    </source>
</reference>
<dbReference type="AlphaFoldDB" id="A0A1I6ZRY8"/>